<keyword evidence="6" id="KW-1185">Reference proteome</keyword>
<keyword evidence="1" id="KW-0732">Signal</keyword>
<name>A0A0M2JXF0_9MYCO</name>
<evidence type="ECO:0000313" key="5">
    <source>
        <dbReference type="EMBL" id="KKE99515.1"/>
    </source>
</evidence>
<dbReference type="EMBL" id="LAUZ02000099">
    <property type="protein sequence ID" value="KKE99515.1"/>
    <property type="molecule type" value="Genomic_DNA"/>
</dbReference>
<comment type="caution">
    <text evidence="5">The sequence shown here is derived from an EMBL/GenBank/DDBJ whole genome shotgun (WGS) entry which is preliminary data.</text>
</comment>
<comment type="similarity">
    <text evidence="2">Belongs to the MTB12 family.</text>
</comment>
<dbReference type="Proteomes" id="UP000034150">
    <property type="component" value="Unassembled WGS sequence"/>
</dbReference>
<feature type="compositionally biased region" description="Low complexity" evidence="3">
    <location>
        <begin position="12"/>
        <end position="27"/>
    </location>
</feature>
<reference evidence="5 6" key="1">
    <citation type="journal article" date="2015" name="Genome Announc.">
        <title>Draft Genome Sequence of Mycobacterium obuense Strain UC1, Isolated from Patient Sputum.</title>
        <authorList>
            <person name="Greninger A.L."/>
            <person name="Cunningham G."/>
            <person name="Hsu E.D."/>
            <person name="Yu J.M."/>
            <person name="Chiu C.Y."/>
            <person name="Miller S."/>
        </authorList>
    </citation>
    <scope>NUCLEOTIDE SEQUENCE [LARGE SCALE GENOMIC DNA]</scope>
    <source>
        <strain evidence="5 6">UC1</strain>
    </source>
</reference>
<gene>
    <name evidence="5" type="ORF">WN67_23685</name>
</gene>
<proteinExistence type="inferred from homology"/>
<feature type="region of interest" description="Disordered" evidence="3">
    <location>
        <begin position="148"/>
        <end position="170"/>
    </location>
</feature>
<feature type="compositionally biased region" description="Pro residues" evidence="3">
    <location>
        <begin position="155"/>
        <end position="170"/>
    </location>
</feature>
<evidence type="ECO:0000313" key="6">
    <source>
        <dbReference type="Proteomes" id="UP000034150"/>
    </source>
</evidence>
<evidence type="ECO:0000256" key="3">
    <source>
        <dbReference type="SAM" id="MobiDB-lite"/>
    </source>
</evidence>
<feature type="region of interest" description="Disordered" evidence="3">
    <location>
        <begin position="1"/>
        <end position="45"/>
    </location>
</feature>
<evidence type="ECO:0000256" key="2">
    <source>
        <dbReference type="ARBA" id="ARBA00093774"/>
    </source>
</evidence>
<dbReference type="PATRIC" id="fig|1807.13.peg.5361"/>
<feature type="compositionally biased region" description="Pro residues" evidence="3">
    <location>
        <begin position="28"/>
        <end position="41"/>
    </location>
</feature>
<organism evidence="5 6">
    <name type="scientific">Mycolicibacterium obuense</name>
    <dbReference type="NCBI Taxonomy" id="1807"/>
    <lineage>
        <taxon>Bacteria</taxon>
        <taxon>Bacillati</taxon>
        <taxon>Actinomycetota</taxon>
        <taxon>Actinomycetes</taxon>
        <taxon>Mycobacteriales</taxon>
        <taxon>Mycobacteriaceae</taxon>
        <taxon>Mycolicibacterium</taxon>
    </lineage>
</organism>
<protein>
    <submittedName>
        <fullName evidence="5">Lipoprotein LppK</fullName>
    </submittedName>
</protein>
<dbReference type="AlphaFoldDB" id="A0A0M2JXF0"/>
<evidence type="ECO:0000259" key="4">
    <source>
        <dbReference type="Pfam" id="PF26580"/>
    </source>
</evidence>
<feature type="domain" description="Low molecular weight antigen MTB12-like C-terminal" evidence="4">
    <location>
        <begin position="38"/>
        <end position="154"/>
    </location>
</feature>
<evidence type="ECO:0000256" key="1">
    <source>
        <dbReference type="ARBA" id="ARBA00022729"/>
    </source>
</evidence>
<sequence length="170" mass="17070">MGGCAPAPAPPAATTIETSPTPSVGIPAPAPPAPGGPPLPQPSALTDVLSRLSDPAVPGDQKISLIENGTPSEAAALDRFAAALRDNGALPLTFDARDLGWTQNGDGDVVATVTITLANPPGSQFTYPMQFAPEAGSWQLTRQTADQLLALDAPPAAPAAPPPPPPAPPR</sequence>
<accession>A0A0M2JXF0</accession>
<dbReference type="InterPro" id="IPR058644">
    <property type="entry name" value="Mtb12-like_C"/>
</dbReference>
<dbReference type="STRING" id="1807.MOBUDSM44075_01505"/>
<dbReference type="Pfam" id="PF26580">
    <property type="entry name" value="Mtb12_C"/>
    <property type="match status" value="1"/>
</dbReference>
<keyword evidence="5" id="KW-0449">Lipoprotein</keyword>